<accession>A0A5N4DZL8</accession>
<dbReference type="AlphaFoldDB" id="A0A5N4DZL8"/>
<sequence length="78" mass="8980">MSQTVQPGALTEAQCPQIRAKWEICRQLEIPHDSLKYFCSDNQKVATWVLNPPFADISSIPWLNMKTQCCKANRNERT</sequence>
<evidence type="ECO:0000313" key="1">
    <source>
        <dbReference type="EMBL" id="KAB1276486.1"/>
    </source>
</evidence>
<dbReference type="Proteomes" id="UP000299084">
    <property type="component" value="Unassembled WGS sequence"/>
</dbReference>
<organism evidence="1 2">
    <name type="scientific">Camelus dromedarius</name>
    <name type="common">Dromedary</name>
    <name type="synonym">Arabian camel</name>
    <dbReference type="NCBI Taxonomy" id="9838"/>
    <lineage>
        <taxon>Eukaryota</taxon>
        <taxon>Metazoa</taxon>
        <taxon>Chordata</taxon>
        <taxon>Craniata</taxon>
        <taxon>Vertebrata</taxon>
        <taxon>Euteleostomi</taxon>
        <taxon>Mammalia</taxon>
        <taxon>Eutheria</taxon>
        <taxon>Laurasiatheria</taxon>
        <taxon>Artiodactyla</taxon>
        <taxon>Tylopoda</taxon>
        <taxon>Camelidae</taxon>
        <taxon>Camelus</taxon>
    </lineage>
</organism>
<name>A0A5N4DZL8_CAMDR</name>
<keyword evidence="2" id="KW-1185">Reference proteome</keyword>
<evidence type="ECO:0000313" key="2">
    <source>
        <dbReference type="Proteomes" id="UP000299084"/>
    </source>
</evidence>
<gene>
    <name evidence="1" type="ORF">Cadr_000008289</name>
</gene>
<proteinExistence type="predicted"/>
<reference evidence="1 2" key="1">
    <citation type="journal article" date="2019" name="Mol. Ecol. Resour.">
        <title>Improving Illumina assemblies with Hi-C and long reads: an example with the North African dromedary.</title>
        <authorList>
            <person name="Elbers J.P."/>
            <person name="Rogers M.F."/>
            <person name="Perelman P.L."/>
            <person name="Proskuryakova A.A."/>
            <person name="Serdyukova N.A."/>
            <person name="Johnson W.E."/>
            <person name="Horin P."/>
            <person name="Corander J."/>
            <person name="Murphy D."/>
            <person name="Burger P.A."/>
        </authorList>
    </citation>
    <scope>NUCLEOTIDE SEQUENCE [LARGE SCALE GENOMIC DNA]</scope>
    <source>
        <strain evidence="1">Drom800</strain>
        <tissue evidence="1">Blood</tissue>
    </source>
</reference>
<comment type="caution">
    <text evidence="1">The sequence shown here is derived from an EMBL/GenBank/DDBJ whole genome shotgun (WGS) entry which is preliminary data.</text>
</comment>
<protein>
    <submittedName>
        <fullName evidence="1">Uncharacterized protein</fullName>
    </submittedName>
</protein>
<dbReference type="EMBL" id="JWIN03000007">
    <property type="protein sequence ID" value="KAB1276486.1"/>
    <property type="molecule type" value="Genomic_DNA"/>
</dbReference>